<dbReference type="Proteomes" id="UP000001505">
    <property type="component" value="Chromosome"/>
</dbReference>
<dbReference type="Pfam" id="PF00857">
    <property type="entry name" value="Isochorismatase"/>
    <property type="match status" value="1"/>
</dbReference>
<gene>
    <name evidence="2" type="ordered locus">wcw_0574</name>
</gene>
<evidence type="ECO:0000313" key="2">
    <source>
        <dbReference type="EMBL" id="ADI37944.1"/>
    </source>
</evidence>
<reference evidence="2 3" key="1">
    <citation type="journal article" date="2010" name="PLoS ONE">
        <title>The Waddlia genome: a window into chlamydial biology.</title>
        <authorList>
            <person name="Bertelli C."/>
            <person name="Collyn F."/>
            <person name="Croxatto A."/>
            <person name="Ruckert C."/>
            <person name="Polkinghorne A."/>
            <person name="Kebbi-Beghdadi C."/>
            <person name="Goesmann A."/>
            <person name="Vaughan L."/>
            <person name="Greub G."/>
        </authorList>
    </citation>
    <scope>NUCLEOTIDE SEQUENCE [LARGE SCALE GENOMIC DNA]</scope>
    <source>
        <strain evidence="3">ATCC VR-1470 / WSU 86-1044</strain>
    </source>
</reference>
<dbReference type="RefSeq" id="WP_013181669.1">
    <property type="nucleotide sequence ID" value="NC_014225.1"/>
</dbReference>
<feature type="domain" description="Isochorismatase-like" evidence="1">
    <location>
        <begin position="12"/>
        <end position="161"/>
    </location>
</feature>
<protein>
    <submittedName>
        <fullName evidence="2">Putative isochorismatase hydrolase</fullName>
    </submittedName>
</protein>
<dbReference type="AlphaFoldDB" id="D6YUY3"/>
<proteinExistence type="predicted"/>
<dbReference type="OrthoDB" id="9789777at2"/>
<dbReference type="PANTHER" id="PTHR14119:SF3">
    <property type="entry name" value="ISOCHORISMATASE DOMAIN-CONTAINING PROTEIN 2"/>
    <property type="match status" value="1"/>
</dbReference>
<dbReference type="SUPFAM" id="SSF52499">
    <property type="entry name" value="Isochorismatase-like hydrolases"/>
    <property type="match status" value="1"/>
</dbReference>
<keyword evidence="2" id="KW-0378">Hydrolase</keyword>
<name>D6YUY3_WADCW</name>
<dbReference type="InterPro" id="IPR050993">
    <property type="entry name" value="Isochorismatase_domain"/>
</dbReference>
<dbReference type="Gene3D" id="3.40.50.850">
    <property type="entry name" value="Isochorismatase-like"/>
    <property type="match status" value="1"/>
</dbReference>
<keyword evidence="3" id="KW-1185">Reference proteome</keyword>
<accession>D6YUY3</accession>
<dbReference type="InterPro" id="IPR000868">
    <property type="entry name" value="Isochorismatase-like_dom"/>
</dbReference>
<sequence>MTRFAIDRNKSGLIVVDVQEKLYPKIDRYEELFQSLYKVICGCRVLGLPIVVSEQYPKGLGETLSQLIQLVGEEAIKLTKTTFSALGDEECRQQLLSLPVEQWVVVGIEAHVCVLQTARDLIQEGKEVVVINDAVGSRSIYDFSSAIAECRDMGARVSSTETLLFELLRDSKAPEFKEISKLVQCAQCSC</sequence>
<dbReference type="eggNOG" id="COG1335">
    <property type="taxonomic scope" value="Bacteria"/>
</dbReference>
<organism evidence="2 3">
    <name type="scientific">Waddlia chondrophila (strain ATCC VR-1470 / WSU 86-1044)</name>
    <dbReference type="NCBI Taxonomy" id="716544"/>
    <lineage>
        <taxon>Bacteria</taxon>
        <taxon>Pseudomonadati</taxon>
        <taxon>Chlamydiota</taxon>
        <taxon>Chlamydiia</taxon>
        <taxon>Parachlamydiales</taxon>
        <taxon>Waddliaceae</taxon>
        <taxon>Waddlia</taxon>
    </lineage>
</organism>
<dbReference type="STRING" id="716544.wcw_0574"/>
<dbReference type="GO" id="GO:0016787">
    <property type="term" value="F:hydrolase activity"/>
    <property type="evidence" value="ECO:0007669"/>
    <property type="project" value="UniProtKB-KW"/>
</dbReference>
<dbReference type="HOGENOM" id="CLU_066901_0_1_0"/>
<evidence type="ECO:0000259" key="1">
    <source>
        <dbReference type="Pfam" id="PF00857"/>
    </source>
</evidence>
<dbReference type="InterPro" id="IPR036380">
    <property type="entry name" value="Isochorismatase-like_sf"/>
</dbReference>
<evidence type="ECO:0000313" key="3">
    <source>
        <dbReference type="Proteomes" id="UP000001505"/>
    </source>
</evidence>
<dbReference type="PANTHER" id="PTHR14119">
    <property type="entry name" value="HYDROLASE"/>
    <property type="match status" value="1"/>
</dbReference>
<dbReference type="EMBL" id="CP001928">
    <property type="protein sequence ID" value="ADI37944.1"/>
    <property type="molecule type" value="Genomic_DNA"/>
</dbReference>
<dbReference type="KEGG" id="wch:wcw_0574"/>